<organism evidence="6 7">
    <name type="scientific">Clydaea vesicula</name>
    <dbReference type="NCBI Taxonomy" id="447962"/>
    <lineage>
        <taxon>Eukaryota</taxon>
        <taxon>Fungi</taxon>
        <taxon>Fungi incertae sedis</taxon>
        <taxon>Chytridiomycota</taxon>
        <taxon>Chytridiomycota incertae sedis</taxon>
        <taxon>Chytridiomycetes</taxon>
        <taxon>Lobulomycetales</taxon>
        <taxon>Lobulomycetaceae</taxon>
        <taxon>Clydaea</taxon>
    </lineage>
</organism>
<accession>A0AAD5TWB2</accession>
<feature type="region of interest" description="Disordered" evidence="3">
    <location>
        <begin position="455"/>
        <end position="494"/>
    </location>
</feature>
<evidence type="ECO:0000256" key="3">
    <source>
        <dbReference type="SAM" id="MobiDB-lite"/>
    </source>
</evidence>
<keyword evidence="7" id="KW-1185">Reference proteome</keyword>
<protein>
    <recommendedName>
        <fullName evidence="5">Chitin-binding type-1 domain-containing protein</fullName>
    </recommendedName>
</protein>
<feature type="chain" id="PRO_5042141425" description="Chitin-binding type-1 domain-containing protein" evidence="4">
    <location>
        <begin position="23"/>
        <end position="813"/>
    </location>
</feature>
<evidence type="ECO:0000256" key="2">
    <source>
        <dbReference type="PROSITE-ProRule" id="PRU00261"/>
    </source>
</evidence>
<feature type="signal peptide" evidence="4">
    <location>
        <begin position="1"/>
        <end position="22"/>
    </location>
</feature>
<dbReference type="PANTHER" id="PTHR42976:SF1">
    <property type="entry name" value="GH18 DOMAIN-CONTAINING PROTEIN-RELATED"/>
    <property type="match status" value="1"/>
</dbReference>
<dbReference type="AlphaFoldDB" id="A0AAD5TWB2"/>
<dbReference type="GO" id="GO:0008061">
    <property type="term" value="F:chitin binding"/>
    <property type="evidence" value="ECO:0007669"/>
    <property type="project" value="UniProtKB-UniRule"/>
</dbReference>
<keyword evidence="2" id="KW-1015">Disulfide bond</keyword>
<dbReference type="CDD" id="cd00035">
    <property type="entry name" value="ChtBD1"/>
    <property type="match status" value="1"/>
</dbReference>
<dbReference type="PROSITE" id="PS00026">
    <property type="entry name" value="CHIT_BIND_I_1"/>
    <property type="match status" value="1"/>
</dbReference>
<comment type="caution">
    <text evidence="6">The sequence shown here is derived from an EMBL/GenBank/DDBJ whole genome shotgun (WGS) entry which is preliminary data.</text>
</comment>
<dbReference type="InterPro" id="IPR017853">
    <property type="entry name" value="GH"/>
</dbReference>
<dbReference type="InterPro" id="IPR001002">
    <property type="entry name" value="Chitin-bd_1"/>
</dbReference>
<dbReference type="Gene3D" id="3.30.60.10">
    <property type="entry name" value="Endochitinase-like"/>
    <property type="match status" value="1"/>
</dbReference>
<dbReference type="InterPro" id="IPR052750">
    <property type="entry name" value="GH18_Chitinase"/>
</dbReference>
<keyword evidence="4" id="KW-0732">Signal</keyword>
<dbReference type="SMART" id="SM00270">
    <property type="entry name" value="ChtBD1"/>
    <property type="match status" value="1"/>
</dbReference>
<feature type="domain" description="Chitin-binding type-1" evidence="5">
    <location>
        <begin position="23"/>
        <end position="67"/>
    </location>
</feature>
<evidence type="ECO:0000256" key="4">
    <source>
        <dbReference type="SAM" id="SignalP"/>
    </source>
</evidence>
<feature type="non-terminal residue" evidence="6">
    <location>
        <position position="813"/>
    </location>
</feature>
<sequence length="813" mass="85279">MRKNPKLFTATLLYVFLEFVSTATFCGNGNVGNKLCPNSSHCCSKFGHCGLAEPWCGLNCVGGACWALKSTSTSMTTTSSSTSASVTSATSTTVISSTSATVTTSTSTPMASTTSIKPSAAASPFIFSPYKDITINYDWNNGLIRSKVTGAIKEILQVFPSKLDTLTFAFASGECGSELWAGITPSQVQLNINKFVIADKKYIISTGGAAGVFTCETDAGFLKFIQTYYSANMVGIDFDIEGKLMIYLNVNNKKKIGGLTQNQIKSLIQRTKYAHTLYPNLRFSFTIATLGGNSLNSLNYLGNLVVTEIKASGLSNYYINLMTMDYGTASNSVCALNVNQKCDMGLSAIQAVKNLNQYYSIPYSKIEVTPMIGMNDVTDEIFSLSDVKVITKFVKDNNLAGLHFWSFDRDTDCNLNYASPVCNSFGQGGTLGFTNAFLAELDAPISASSTIINSSGTSSAASSTSTTTTVTTTSSSSTSKTTSSSTQTPISGVSAQHPGTSCGFNGKGTLLQISDSIQICSPPVHCNPETCPPQLGTCVDNVCIYKPGYKGLKTLPQAWATYYCDLLGGGCHGVTQSEFPEITAKKIANAQKLPLCAEKVGGKCVGIAASSPMVVGNSQLATDSNGDFLKYWGLGFSEASDVCLSGPGGDVVVALTDRCGGYCKCGASGYQECGPCVEDSSLSPNGACVGALPLLGFNTCIGNNCGVPVQQNCDWCASNNHPHFDVDTDTFNYLCGEASSAGSCQITKVVPIPCNGLTGVVWPPSESSGGGGGSVPCSGKSFDCSGSSPDSINQPLIPNTNCCCYWGLSPNNG</sequence>
<dbReference type="InterPro" id="IPR018371">
    <property type="entry name" value="Chitin-binding_1_CS"/>
</dbReference>
<dbReference type="Gene3D" id="3.20.20.80">
    <property type="entry name" value="Glycosidases"/>
    <property type="match status" value="1"/>
</dbReference>
<feature type="compositionally biased region" description="Low complexity" evidence="3">
    <location>
        <begin position="455"/>
        <end position="491"/>
    </location>
</feature>
<comment type="caution">
    <text evidence="2">Lacks conserved residue(s) required for the propagation of feature annotation.</text>
</comment>
<keyword evidence="1 2" id="KW-0147">Chitin-binding</keyword>
<feature type="disulfide bond" evidence="2">
    <location>
        <begin position="42"/>
        <end position="56"/>
    </location>
</feature>
<gene>
    <name evidence="6" type="ORF">HK099_007556</name>
</gene>
<evidence type="ECO:0000313" key="7">
    <source>
        <dbReference type="Proteomes" id="UP001211065"/>
    </source>
</evidence>
<proteinExistence type="predicted"/>
<dbReference type="InterPro" id="IPR036861">
    <property type="entry name" value="Endochitinase-like_sf"/>
</dbReference>
<dbReference type="PROSITE" id="PS50941">
    <property type="entry name" value="CHIT_BIND_I_2"/>
    <property type="match status" value="1"/>
</dbReference>
<dbReference type="PANTHER" id="PTHR42976">
    <property type="entry name" value="BIFUNCTIONAL CHITINASE/LYSOZYME-RELATED"/>
    <property type="match status" value="1"/>
</dbReference>
<evidence type="ECO:0000313" key="6">
    <source>
        <dbReference type="EMBL" id="KAJ3213141.1"/>
    </source>
</evidence>
<reference evidence="6" key="1">
    <citation type="submission" date="2020-05" db="EMBL/GenBank/DDBJ databases">
        <title>Phylogenomic resolution of chytrid fungi.</title>
        <authorList>
            <person name="Stajich J.E."/>
            <person name="Amses K."/>
            <person name="Simmons R."/>
            <person name="Seto K."/>
            <person name="Myers J."/>
            <person name="Bonds A."/>
            <person name="Quandt C.A."/>
            <person name="Barry K."/>
            <person name="Liu P."/>
            <person name="Grigoriev I."/>
            <person name="Longcore J.E."/>
            <person name="James T.Y."/>
        </authorList>
    </citation>
    <scope>NUCLEOTIDE SEQUENCE</scope>
    <source>
        <strain evidence="6">JEL0476</strain>
    </source>
</reference>
<evidence type="ECO:0000259" key="5">
    <source>
        <dbReference type="PROSITE" id="PS50941"/>
    </source>
</evidence>
<name>A0AAD5TWB2_9FUNG</name>
<dbReference type="Proteomes" id="UP001211065">
    <property type="component" value="Unassembled WGS sequence"/>
</dbReference>
<evidence type="ECO:0000256" key="1">
    <source>
        <dbReference type="ARBA" id="ARBA00022669"/>
    </source>
</evidence>
<dbReference type="EMBL" id="JADGJW010000742">
    <property type="protein sequence ID" value="KAJ3213141.1"/>
    <property type="molecule type" value="Genomic_DNA"/>
</dbReference>
<dbReference type="SUPFAM" id="SSF51445">
    <property type="entry name" value="(Trans)glycosidases"/>
    <property type="match status" value="1"/>
</dbReference>